<keyword evidence="4" id="KW-1185">Reference proteome</keyword>
<organism evidence="3 4">
    <name type="scientific">Nostoc punctiforme (strain ATCC 29133 / PCC 73102)</name>
    <dbReference type="NCBI Taxonomy" id="63737"/>
    <lineage>
        <taxon>Bacteria</taxon>
        <taxon>Bacillati</taxon>
        <taxon>Cyanobacteriota</taxon>
        <taxon>Cyanophyceae</taxon>
        <taxon>Nostocales</taxon>
        <taxon>Nostocaceae</taxon>
        <taxon>Nostoc</taxon>
    </lineage>
</organism>
<keyword evidence="3" id="KW-0614">Plasmid</keyword>
<dbReference type="Gene3D" id="6.10.10.120">
    <property type="entry name" value="Antitoxin ParD1-like"/>
    <property type="match status" value="1"/>
</dbReference>
<dbReference type="AlphaFoldDB" id="B2JAF9"/>
<dbReference type="EnsemblBacteria" id="ACC84913">
    <property type="protein sequence ID" value="ACC84913"/>
    <property type="gene ID" value="Npun_AF027"/>
</dbReference>
<dbReference type="SUPFAM" id="SSF47598">
    <property type="entry name" value="Ribbon-helix-helix"/>
    <property type="match status" value="1"/>
</dbReference>
<comment type="similarity">
    <text evidence="1">Belongs to the ParD antitoxin family.</text>
</comment>
<accession>B2JAF9</accession>
<sequence length="85" mass="9601">MNVSLTIELEKWVQSKVESGMYTSASEVIREGLRLLKDQDALKAIRLAELGREIQQGIDSGESTPLNMDEIIELAKQQRQTRESP</sequence>
<dbReference type="KEGG" id="npu:Npun_AF027"/>
<protein>
    <submittedName>
        <fullName evidence="3">Putative transcriptional regulator, CopG/Arc/MetJ family</fullName>
    </submittedName>
</protein>
<evidence type="ECO:0000256" key="1">
    <source>
        <dbReference type="ARBA" id="ARBA00008580"/>
    </source>
</evidence>
<dbReference type="CDD" id="cd22231">
    <property type="entry name" value="RHH_NikR_HicB-like"/>
    <property type="match status" value="1"/>
</dbReference>
<evidence type="ECO:0000256" key="2">
    <source>
        <dbReference type="ARBA" id="ARBA00022649"/>
    </source>
</evidence>
<geneLocation type="plasmid" evidence="3 4">
    <name>pNPUN01</name>
</geneLocation>
<dbReference type="HOGENOM" id="CLU_144805_6_0_3"/>
<keyword evidence="2" id="KW-1277">Toxin-antitoxin system</keyword>
<name>B2JAF9_NOSP7</name>
<dbReference type="GO" id="GO:0006355">
    <property type="term" value="P:regulation of DNA-templated transcription"/>
    <property type="evidence" value="ECO:0007669"/>
    <property type="project" value="InterPro"/>
</dbReference>
<reference evidence="4" key="1">
    <citation type="submission" date="2008-04" db="EMBL/GenBank/DDBJ databases">
        <title>Complete sequence of plasmid 1 of Nostoc punctiforme ATCC 29133.</title>
        <authorList>
            <consortium name="US DOE Joint Genome Institute"/>
            <person name="Copeland A."/>
            <person name="Lucas S."/>
            <person name="Lapidus A."/>
            <person name="Glavina del Rio T."/>
            <person name="Dalin E."/>
            <person name="Tice H."/>
            <person name="Pitluck S."/>
            <person name="Chain P."/>
            <person name="Malfatti S."/>
            <person name="Shin M."/>
            <person name="Vergez L."/>
            <person name="Schmutz J."/>
            <person name="Larimer F."/>
            <person name="Land M."/>
            <person name="Hauser L."/>
            <person name="Kyrpides N."/>
            <person name="Kim E."/>
            <person name="Meeks J.C."/>
            <person name="Elhai J."/>
            <person name="Campbell E.L."/>
            <person name="Thiel T."/>
            <person name="Longmire J."/>
            <person name="Potts M."/>
            <person name="Atlas R."/>
        </authorList>
    </citation>
    <scope>NUCLEOTIDE SEQUENCE [LARGE SCALE GENOMIC DNA]</scope>
    <source>
        <strain evidence="4">ATCC 29133 / PCC 73102</strain>
        <plasmid evidence="4">Plasmid pNPUN01</plasmid>
    </source>
</reference>
<dbReference type="InterPro" id="IPR022789">
    <property type="entry name" value="ParD"/>
</dbReference>
<dbReference type="InterPro" id="IPR010985">
    <property type="entry name" value="Ribbon_hlx_hlx"/>
</dbReference>
<dbReference type="PhylomeDB" id="B2JAF9"/>
<dbReference type="Proteomes" id="UP000001191">
    <property type="component" value="Plasmid pNPUN01"/>
</dbReference>
<dbReference type="InterPro" id="IPR038296">
    <property type="entry name" value="ParD_sf"/>
</dbReference>
<dbReference type="NCBIfam" id="TIGR02606">
    <property type="entry name" value="antidote_CC2985"/>
    <property type="match status" value="1"/>
</dbReference>
<evidence type="ECO:0000313" key="3">
    <source>
        <dbReference type="EMBL" id="ACC84913.1"/>
    </source>
</evidence>
<dbReference type="OrthoDB" id="517705at2"/>
<dbReference type="PANTHER" id="PTHR36582:SF2">
    <property type="entry name" value="ANTITOXIN PARD"/>
    <property type="match status" value="1"/>
</dbReference>
<dbReference type="RefSeq" id="WP_012412935.1">
    <property type="nucleotide sequence ID" value="NC_010631.1"/>
</dbReference>
<dbReference type="Pfam" id="PF03693">
    <property type="entry name" value="ParD_antitoxin"/>
    <property type="match status" value="1"/>
</dbReference>
<dbReference type="PANTHER" id="PTHR36582">
    <property type="entry name" value="ANTITOXIN PARD"/>
    <property type="match status" value="1"/>
</dbReference>
<evidence type="ECO:0000313" key="4">
    <source>
        <dbReference type="Proteomes" id="UP000001191"/>
    </source>
</evidence>
<proteinExistence type="inferred from homology"/>
<gene>
    <name evidence="3" type="ordered locus">Npun_AF027</name>
</gene>
<dbReference type="EMBL" id="CP001038">
    <property type="protein sequence ID" value="ACC84913.1"/>
    <property type="molecule type" value="Genomic_DNA"/>
</dbReference>